<dbReference type="InterPro" id="IPR009060">
    <property type="entry name" value="UBA-like_sf"/>
</dbReference>
<dbReference type="SMART" id="SM00165">
    <property type="entry name" value="UBA"/>
    <property type="match status" value="1"/>
</dbReference>
<feature type="domain" description="UBA" evidence="2">
    <location>
        <begin position="106"/>
        <end position="150"/>
    </location>
</feature>
<dbReference type="Gene3D" id="1.10.8.10">
    <property type="entry name" value="DNA helicase RuvA subunit, C-terminal domain"/>
    <property type="match status" value="1"/>
</dbReference>
<organism evidence="3">
    <name type="scientific">Homalodisca liturata</name>
    <dbReference type="NCBI Taxonomy" id="320908"/>
    <lineage>
        <taxon>Eukaryota</taxon>
        <taxon>Metazoa</taxon>
        <taxon>Ecdysozoa</taxon>
        <taxon>Arthropoda</taxon>
        <taxon>Hexapoda</taxon>
        <taxon>Insecta</taxon>
        <taxon>Pterygota</taxon>
        <taxon>Neoptera</taxon>
        <taxon>Paraneoptera</taxon>
        <taxon>Hemiptera</taxon>
        <taxon>Auchenorrhyncha</taxon>
        <taxon>Membracoidea</taxon>
        <taxon>Cicadellidae</taxon>
        <taxon>Cicadellinae</taxon>
        <taxon>Proconiini</taxon>
        <taxon>Homalodisca</taxon>
    </lineage>
</organism>
<proteinExistence type="predicted"/>
<reference evidence="3" key="1">
    <citation type="submission" date="2015-11" db="EMBL/GenBank/DDBJ databases">
        <title>De novo transcriptome assembly of four potential Pierce s Disease insect vectors from Arizona vineyards.</title>
        <authorList>
            <person name="Tassone E.E."/>
        </authorList>
    </citation>
    <scope>NUCLEOTIDE SEQUENCE</scope>
</reference>
<dbReference type="Pfam" id="PF00627">
    <property type="entry name" value="UBA"/>
    <property type="match status" value="1"/>
</dbReference>
<evidence type="ECO:0000259" key="2">
    <source>
        <dbReference type="PROSITE" id="PS50030"/>
    </source>
</evidence>
<dbReference type="GO" id="GO:0006511">
    <property type="term" value="P:ubiquitin-dependent protein catabolic process"/>
    <property type="evidence" value="ECO:0007669"/>
    <property type="project" value="TreeGrafter"/>
</dbReference>
<dbReference type="InterPro" id="IPR015496">
    <property type="entry name" value="Ubiquilin"/>
</dbReference>
<evidence type="ECO:0000313" key="4">
    <source>
        <dbReference type="EMBL" id="JAS84712.1"/>
    </source>
</evidence>
<feature type="region of interest" description="Disordered" evidence="1">
    <location>
        <begin position="49"/>
        <end position="80"/>
    </location>
</feature>
<protein>
    <recommendedName>
        <fullName evidence="2">UBA domain-containing protein</fullName>
    </recommendedName>
</protein>
<dbReference type="GO" id="GO:0005829">
    <property type="term" value="C:cytosol"/>
    <property type="evidence" value="ECO:0007669"/>
    <property type="project" value="TreeGrafter"/>
</dbReference>
<evidence type="ECO:0000256" key="1">
    <source>
        <dbReference type="SAM" id="MobiDB-lite"/>
    </source>
</evidence>
<evidence type="ECO:0000313" key="3">
    <source>
        <dbReference type="EMBL" id="JAS70756.1"/>
    </source>
</evidence>
<dbReference type="GO" id="GO:0031593">
    <property type="term" value="F:polyubiquitin modification-dependent protein binding"/>
    <property type="evidence" value="ECO:0007669"/>
    <property type="project" value="TreeGrafter"/>
</dbReference>
<dbReference type="PANTHER" id="PTHR10677:SF3">
    <property type="entry name" value="FI07626P-RELATED"/>
    <property type="match status" value="1"/>
</dbReference>
<dbReference type="SUPFAM" id="SSF46934">
    <property type="entry name" value="UBA-like"/>
    <property type="match status" value="1"/>
</dbReference>
<dbReference type="PANTHER" id="PTHR10677">
    <property type="entry name" value="UBIQUILIN"/>
    <property type="match status" value="1"/>
</dbReference>
<accession>A0A1B6H7T4</accession>
<dbReference type="EMBL" id="GECU01036950">
    <property type="protein sequence ID" value="JAS70756.1"/>
    <property type="molecule type" value="Transcribed_RNA"/>
</dbReference>
<dbReference type="InterPro" id="IPR015940">
    <property type="entry name" value="UBA"/>
</dbReference>
<dbReference type="PROSITE" id="PS50030">
    <property type="entry name" value="UBA"/>
    <property type="match status" value="1"/>
</dbReference>
<sequence length="156" mass="16536">MQNPDIQGLMTNPDALRAVQQIQQGIEQLYTSVPGLANTMGTLGQTFPPTVPPAAAPPTTTASSPAPTTPAAPTNTTAPQQDVFSQFMARMVSQMSAQGPNASSQPPEERYRSQLEQLTAMGFVNREANLQALIATFGDINAAVERLLANSQLTHS</sequence>
<gene>
    <name evidence="4" type="ORF">g.26599</name>
    <name evidence="3" type="ORF">g.26603</name>
</gene>
<dbReference type="CDD" id="cd14399">
    <property type="entry name" value="UBA_PLICs"/>
    <property type="match status" value="1"/>
</dbReference>
<name>A0A1B6H7T4_9HEMI</name>
<dbReference type="EMBL" id="GECU01022994">
    <property type="protein sequence ID" value="JAS84712.1"/>
    <property type="molecule type" value="Transcribed_RNA"/>
</dbReference>
<feature type="compositionally biased region" description="Low complexity" evidence="1">
    <location>
        <begin position="57"/>
        <end position="79"/>
    </location>
</feature>
<dbReference type="FunFam" id="1.10.8.10:FF:000077">
    <property type="entry name" value="Ubiquilin like"/>
    <property type="match status" value="1"/>
</dbReference>
<dbReference type="AlphaFoldDB" id="A0A1B6H7T4"/>